<dbReference type="PANTHER" id="PTHR23199">
    <property type="entry name" value="NEUROTROPHIN 1-RELATED"/>
    <property type="match status" value="1"/>
</dbReference>
<evidence type="ECO:0000313" key="7">
    <source>
        <dbReference type="Proteomes" id="UP001153636"/>
    </source>
</evidence>
<name>A0A9P0GJR8_9CUCU</name>
<dbReference type="Proteomes" id="UP001153636">
    <property type="component" value="Chromosome 6"/>
</dbReference>
<dbReference type="GO" id="GO:0021556">
    <property type="term" value="P:central nervous system formation"/>
    <property type="evidence" value="ECO:0007669"/>
    <property type="project" value="TreeGrafter"/>
</dbReference>
<dbReference type="GO" id="GO:0005121">
    <property type="term" value="F:Toll binding"/>
    <property type="evidence" value="ECO:0007669"/>
    <property type="project" value="TreeGrafter"/>
</dbReference>
<dbReference type="InterPro" id="IPR032104">
    <property type="entry name" value="Spaetzle"/>
</dbReference>
<proteinExistence type="predicted"/>
<gene>
    <name evidence="6" type="ORF">PSYICH_LOCUS11785</name>
</gene>
<dbReference type="PANTHER" id="PTHR23199:SF12">
    <property type="entry name" value="NEUROTROPHIN 1-RELATED"/>
    <property type="match status" value="1"/>
</dbReference>
<keyword evidence="3" id="KW-0325">Glycoprotein</keyword>
<dbReference type="AlphaFoldDB" id="A0A9P0GJR8"/>
<evidence type="ECO:0000313" key="6">
    <source>
        <dbReference type="EMBL" id="CAH1112266.1"/>
    </source>
</evidence>
<dbReference type="GO" id="GO:0008083">
    <property type="term" value="F:growth factor activity"/>
    <property type="evidence" value="ECO:0007669"/>
    <property type="project" value="TreeGrafter"/>
</dbReference>
<keyword evidence="7" id="KW-1185">Reference proteome</keyword>
<dbReference type="InterPro" id="IPR029034">
    <property type="entry name" value="Cystine-knot_cytokine"/>
</dbReference>
<dbReference type="GO" id="GO:0045087">
    <property type="term" value="P:innate immune response"/>
    <property type="evidence" value="ECO:0007669"/>
    <property type="project" value="TreeGrafter"/>
</dbReference>
<evidence type="ECO:0000256" key="3">
    <source>
        <dbReference type="ARBA" id="ARBA00023180"/>
    </source>
</evidence>
<dbReference type="GO" id="GO:0005615">
    <property type="term" value="C:extracellular space"/>
    <property type="evidence" value="ECO:0007669"/>
    <property type="project" value="UniProtKB-ARBA"/>
</dbReference>
<dbReference type="PROSITE" id="PS50270">
    <property type="entry name" value="NGF_2"/>
    <property type="match status" value="1"/>
</dbReference>
<evidence type="ECO:0000256" key="1">
    <source>
        <dbReference type="ARBA" id="ARBA00022729"/>
    </source>
</evidence>
<evidence type="ECO:0000256" key="2">
    <source>
        <dbReference type="ARBA" id="ARBA00023157"/>
    </source>
</evidence>
<dbReference type="EMBL" id="OV651818">
    <property type="protein sequence ID" value="CAH1112266.1"/>
    <property type="molecule type" value="Genomic_DNA"/>
</dbReference>
<evidence type="ECO:0000259" key="5">
    <source>
        <dbReference type="Pfam" id="PF16077"/>
    </source>
</evidence>
<organism evidence="6 7">
    <name type="scientific">Psylliodes chrysocephalus</name>
    <dbReference type="NCBI Taxonomy" id="3402493"/>
    <lineage>
        <taxon>Eukaryota</taxon>
        <taxon>Metazoa</taxon>
        <taxon>Ecdysozoa</taxon>
        <taxon>Arthropoda</taxon>
        <taxon>Hexapoda</taxon>
        <taxon>Insecta</taxon>
        <taxon>Pterygota</taxon>
        <taxon>Neoptera</taxon>
        <taxon>Endopterygota</taxon>
        <taxon>Coleoptera</taxon>
        <taxon>Polyphaga</taxon>
        <taxon>Cucujiformia</taxon>
        <taxon>Chrysomeloidea</taxon>
        <taxon>Chrysomelidae</taxon>
        <taxon>Galerucinae</taxon>
        <taxon>Alticini</taxon>
        <taxon>Psylliodes</taxon>
    </lineage>
</organism>
<feature type="chain" id="PRO_5040403090" description="Spaetzle domain-containing protein" evidence="4">
    <location>
        <begin position="26"/>
        <end position="235"/>
    </location>
</feature>
<dbReference type="Pfam" id="PF16077">
    <property type="entry name" value="Spaetzle"/>
    <property type="match status" value="1"/>
</dbReference>
<keyword evidence="2" id="KW-1015">Disulfide bond</keyword>
<evidence type="ECO:0000256" key="4">
    <source>
        <dbReference type="SAM" id="SignalP"/>
    </source>
</evidence>
<dbReference type="SUPFAM" id="SSF57501">
    <property type="entry name" value="Cystine-knot cytokines"/>
    <property type="match status" value="1"/>
</dbReference>
<feature type="signal peptide" evidence="4">
    <location>
        <begin position="1"/>
        <end position="25"/>
    </location>
</feature>
<keyword evidence="1 4" id="KW-0732">Signal</keyword>
<feature type="domain" description="Spaetzle" evidence="5">
    <location>
        <begin position="107"/>
        <end position="184"/>
    </location>
</feature>
<sequence length="235" mass="27201">MRIAHCIRALIAVLGLAAVVIPVASCNDEYFNETDSFYDFYRHKRSAKKQNKQLLHIHEGGIVVNAIEDSYVRTAKKLHQHHNTHQHLETHRQHVEIHHLALNRTGECCPTVFEKVEPLGGSNQDGMYVELYQDHNYKQRFFELSCDPAVIDRPCNFINRRNHQSKCVQKYSFSYALVKNSDSNRTKHFPMFPVHEHGGATYTLDYIKVRSGCSCEVTLKKKRKKKNTKGHPDNT</sequence>
<protein>
    <recommendedName>
        <fullName evidence="5">Spaetzle domain-containing protein</fullName>
    </recommendedName>
</protein>
<dbReference type="Gene3D" id="2.10.90.10">
    <property type="entry name" value="Cystine-knot cytokines"/>
    <property type="match status" value="1"/>
</dbReference>
<accession>A0A9P0GJR8</accession>
<dbReference type="InterPro" id="IPR052444">
    <property type="entry name" value="Spz/Toll_ligand-like"/>
</dbReference>
<reference evidence="6" key="1">
    <citation type="submission" date="2022-01" db="EMBL/GenBank/DDBJ databases">
        <authorList>
            <person name="King R."/>
        </authorList>
    </citation>
    <scope>NUCLEOTIDE SEQUENCE</scope>
</reference>